<dbReference type="GO" id="GO:0009982">
    <property type="term" value="F:pseudouridine synthase activity"/>
    <property type="evidence" value="ECO:0007669"/>
    <property type="project" value="InterPro"/>
</dbReference>
<dbReference type="AlphaFoldDB" id="A0AAN6X7B3"/>
<dbReference type="GO" id="GO:0000455">
    <property type="term" value="P:enzyme-directed rRNA pseudouridine synthesis"/>
    <property type="evidence" value="ECO:0007669"/>
    <property type="project" value="TreeGrafter"/>
</dbReference>
<organism evidence="6 7">
    <name type="scientific">Triangularia verruculosa</name>
    <dbReference type="NCBI Taxonomy" id="2587418"/>
    <lineage>
        <taxon>Eukaryota</taxon>
        <taxon>Fungi</taxon>
        <taxon>Dikarya</taxon>
        <taxon>Ascomycota</taxon>
        <taxon>Pezizomycotina</taxon>
        <taxon>Sordariomycetes</taxon>
        <taxon>Sordariomycetidae</taxon>
        <taxon>Sordariales</taxon>
        <taxon>Podosporaceae</taxon>
        <taxon>Triangularia</taxon>
    </lineage>
</organism>
<evidence type="ECO:0000256" key="3">
    <source>
        <dbReference type="RuleBase" id="RU362028"/>
    </source>
</evidence>
<dbReference type="CDD" id="cd02557">
    <property type="entry name" value="PseudoU_synth_ScRIB2"/>
    <property type="match status" value="1"/>
</dbReference>
<evidence type="ECO:0000259" key="5">
    <source>
        <dbReference type="Pfam" id="PF00849"/>
    </source>
</evidence>
<evidence type="ECO:0000256" key="2">
    <source>
        <dbReference type="PROSITE-ProRule" id="PRU00182"/>
    </source>
</evidence>
<dbReference type="GO" id="GO:0003723">
    <property type="term" value="F:RNA binding"/>
    <property type="evidence" value="ECO:0007669"/>
    <property type="project" value="UniProtKB-KW"/>
</dbReference>
<dbReference type="InterPro" id="IPR006225">
    <property type="entry name" value="PsdUridine_synth_RluC/D"/>
</dbReference>
<dbReference type="PROSITE" id="PS01129">
    <property type="entry name" value="PSI_RLU"/>
    <property type="match status" value="1"/>
</dbReference>
<dbReference type="InterPro" id="IPR020103">
    <property type="entry name" value="PsdUridine_synth_cat_dom_sf"/>
</dbReference>
<sequence>MTASILLAGAPPQPPSATVTGNSTLNGSADIAAQHESSSTAQPGAVTSSSPPHQYFFKDGLRRVAPYFYTYNTWCKERWRGREIIEVFESEFRERPVEYYRAAMESGQVAVNGKTVSPDYVMVNGDLVSHTTHRHEPPVTQDPVQVIHEDDDMVVINKPSGVPVHPAGRYHYNSVVEIMRAERGPTFAPRPCNRLDRLTSGIMFIAKTAKAAESLSVQIFRRSVRKEYLARVVGRFPDGEVVCDQPILQISPKLGLNRVRANGKSAKTVFKRLAYYPSPVTRSSANSSPSPEQSEAGALGDQFTREGEGYSIVRCLPVTGRTHQIRVHLQFLGHPVQNDPIYANQKVWGFDLGRDDAEATQNTDEDVLTRLSRMGKEQVADAVAYYDEMVDVYHKKKAERMSGKLCDVCETPLYTDPGSQELSLWLHSLRYEDADGSWSYVSPLPAWAMPPEGASGPTQVGGLDDLVEAAGEDLKIEIS</sequence>
<dbReference type="Pfam" id="PF00849">
    <property type="entry name" value="PseudoU_synth_2"/>
    <property type="match status" value="1"/>
</dbReference>
<accession>A0AAN6X7B3</accession>
<dbReference type="PROSITE" id="PS50889">
    <property type="entry name" value="S4"/>
    <property type="match status" value="1"/>
</dbReference>
<keyword evidence="2" id="KW-0694">RNA-binding</keyword>
<proteinExistence type="inferred from homology"/>
<keyword evidence="3" id="KW-0413">Isomerase</keyword>
<protein>
    <recommendedName>
        <fullName evidence="3">Pseudouridine synthase</fullName>
        <ecNumber evidence="3">5.4.99.-</ecNumber>
    </recommendedName>
</protein>
<evidence type="ECO:0000256" key="4">
    <source>
        <dbReference type="SAM" id="MobiDB-lite"/>
    </source>
</evidence>
<comment type="catalytic activity">
    <reaction evidence="3">
        <text>a uridine in RNA = a pseudouridine in RNA</text>
        <dbReference type="Rhea" id="RHEA:48348"/>
        <dbReference type="Rhea" id="RHEA-COMP:12068"/>
        <dbReference type="Rhea" id="RHEA-COMP:12069"/>
        <dbReference type="ChEBI" id="CHEBI:65314"/>
        <dbReference type="ChEBI" id="CHEBI:65315"/>
    </reaction>
</comment>
<comment type="function">
    <text evidence="3">Responsible for synthesis of pseudouridine from uracil.</text>
</comment>
<comment type="similarity">
    <text evidence="3">Belongs to the pseudouridine synthase RluA family.</text>
</comment>
<evidence type="ECO:0000256" key="1">
    <source>
        <dbReference type="PIRSR" id="PIRSR606225-1"/>
    </source>
</evidence>
<gene>
    <name evidence="6" type="ORF">QBC40DRAFT_186847</name>
</gene>
<dbReference type="NCBIfam" id="TIGR00005">
    <property type="entry name" value="rluA_subfam"/>
    <property type="match status" value="1"/>
</dbReference>
<reference evidence="6" key="2">
    <citation type="submission" date="2023-05" db="EMBL/GenBank/DDBJ databases">
        <authorList>
            <consortium name="Lawrence Berkeley National Laboratory"/>
            <person name="Steindorff A."/>
            <person name="Hensen N."/>
            <person name="Bonometti L."/>
            <person name="Westerberg I."/>
            <person name="Brannstrom I.O."/>
            <person name="Guillou S."/>
            <person name="Cros-Aarteil S."/>
            <person name="Calhoun S."/>
            <person name="Haridas S."/>
            <person name="Kuo A."/>
            <person name="Mondo S."/>
            <person name="Pangilinan J."/>
            <person name="Riley R."/>
            <person name="Labutti K."/>
            <person name="Andreopoulos B."/>
            <person name="Lipzen A."/>
            <person name="Chen C."/>
            <person name="Yanf M."/>
            <person name="Daum C."/>
            <person name="Ng V."/>
            <person name="Clum A."/>
            <person name="Ohm R."/>
            <person name="Martin F."/>
            <person name="Silar P."/>
            <person name="Natvig D."/>
            <person name="Lalanne C."/>
            <person name="Gautier V."/>
            <person name="Ament-Velasquez S.L."/>
            <person name="Kruys A."/>
            <person name="Hutchinson M.I."/>
            <person name="Powell A.J."/>
            <person name="Barry K."/>
            <person name="Miller A.N."/>
            <person name="Grigoriev I.V."/>
            <person name="Debuchy R."/>
            <person name="Gladieux P."/>
            <person name="Thoren M.H."/>
            <person name="Johannesson H."/>
        </authorList>
    </citation>
    <scope>NUCLEOTIDE SEQUENCE</scope>
    <source>
        <strain evidence="6">CBS 315.58</strain>
    </source>
</reference>
<dbReference type="InterPro" id="IPR006145">
    <property type="entry name" value="PsdUridine_synth_RsuA/RluA"/>
</dbReference>
<reference evidence="6" key="1">
    <citation type="journal article" date="2023" name="Mol. Phylogenet. Evol.">
        <title>Genome-scale phylogeny and comparative genomics of the fungal order Sordariales.</title>
        <authorList>
            <person name="Hensen N."/>
            <person name="Bonometti L."/>
            <person name="Westerberg I."/>
            <person name="Brannstrom I.O."/>
            <person name="Guillou S."/>
            <person name="Cros-Aarteil S."/>
            <person name="Calhoun S."/>
            <person name="Haridas S."/>
            <person name="Kuo A."/>
            <person name="Mondo S."/>
            <person name="Pangilinan J."/>
            <person name="Riley R."/>
            <person name="LaButti K."/>
            <person name="Andreopoulos B."/>
            <person name="Lipzen A."/>
            <person name="Chen C."/>
            <person name="Yan M."/>
            <person name="Daum C."/>
            <person name="Ng V."/>
            <person name="Clum A."/>
            <person name="Steindorff A."/>
            <person name="Ohm R.A."/>
            <person name="Martin F."/>
            <person name="Silar P."/>
            <person name="Natvig D.O."/>
            <person name="Lalanne C."/>
            <person name="Gautier V."/>
            <person name="Ament-Velasquez S.L."/>
            <person name="Kruys A."/>
            <person name="Hutchinson M.I."/>
            <person name="Powell A.J."/>
            <person name="Barry K."/>
            <person name="Miller A.N."/>
            <person name="Grigoriev I.V."/>
            <person name="Debuchy R."/>
            <person name="Gladieux P."/>
            <person name="Hiltunen Thoren M."/>
            <person name="Johannesson H."/>
        </authorList>
    </citation>
    <scope>NUCLEOTIDE SEQUENCE</scope>
    <source>
        <strain evidence="6">CBS 315.58</strain>
    </source>
</reference>
<feature type="region of interest" description="Disordered" evidence="4">
    <location>
        <begin position="1"/>
        <end position="26"/>
    </location>
</feature>
<evidence type="ECO:0000313" key="6">
    <source>
        <dbReference type="EMBL" id="KAK4194996.1"/>
    </source>
</evidence>
<dbReference type="Gene3D" id="3.30.2350.10">
    <property type="entry name" value="Pseudouridine synthase"/>
    <property type="match status" value="1"/>
</dbReference>
<feature type="domain" description="Pseudouridine synthase RsuA/RluA-like" evidence="5">
    <location>
        <begin position="152"/>
        <end position="330"/>
    </location>
</feature>
<dbReference type="InterPro" id="IPR006224">
    <property type="entry name" value="PsdUridine_synth_RluA-like_CS"/>
</dbReference>
<dbReference type="InterPro" id="IPR050188">
    <property type="entry name" value="RluA_PseudoU_synthase"/>
</dbReference>
<dbReference type="PANTHER" id="PTHR21600:SF40">
    <property type="entry name" value="PSEUDOURIDYLATE SYNTHASE RPUSD2"/>
    <property type="match status" value="1"/>
</dbReference>
<feature type="active site" evidence="1">
    <location>
        <position position="196"/>
    </location>
</feature>
<dbReference type="Proteomes" id="UP001303160">
    <property type="component" value="Unassembled WGS sequence"/>
</dbReference>
<dbReference type="EMBL" id="MU864029">
    <property type="protein sequence ID" value="KAK4194996.1"/>
    <property type="molecule type" value="Genomic_DNA"/>
</dbReference>
<comment type="caution">
    <text evidence="6">The sequence shown here is derived from an EMBL/GenBank/DDBJ whole genome shotgun (WGS) entry which is preliminary data.</text>
</comment>
<feature type="compositionally biased region" description="Polar residues" evidence="4">
    <location>
        <begin position="16"/>
        <end position="26"/>
    </location>
</feature>
<dbReference type="EC" id="5.4.99.-" evidence="3"/>
<dbReference type="PANTHER" id="PTHR21600">
    <property type="entry name" value="MITOCHONDRIAL RNA PSEUDOURIDINE SYNTHASE"/>
    <property type="match status" value="1"/>
</dbReference>
<dbReference type="SUPFAM" id="SSF55120">
    <property type="entry name" value="Pseudouridine synthase"/>
    <property type="match status" value="1"/>
</dbReference>
<evidence type="ECO:0000313" key="7">
    <source>
        <dbReference type="Proteomes" id="UP001303160"/>
    </source>
</evidence>
<keyword evidence="7" id="KW-1185">Reference proteome</keyword>
<name>A0AAN6X7B3_9PEZI</name>